<evidence type="ECO:0000313" key="2">
    <source>
        <dbReference type="Proteomes" id="UP000321424"/>
    </source>
</evidence>
<organism evidence="1 2">
    <name type="scientific">Nocardia ninae NBRC 108245</name>
    <dbReference type="NCBI Taxonomy" id="1210091"/>
    <lineage>
        <taxon>Bacteria</taxon>
        <taxon>Bacillati</taxon>
        <taxon>Actinomycetota</taxon>
        <taxon>Actinomycetes</taxon>
        <taxon>Mycobacteriales</taxon>
        <taxon>Nocardiaceae</taxon>
        <taxon>Nocardia</taxon>
    </lineage>
</organism>
<proteinExistence type="predicted"/>
<dbReference type="Proteomes" id="UP000321424">
    <property type="component" value="Unassembled WGS sequence"/>
</dbReference>
<dbReference type="EMBL" id="BJXA01000060">
    <property type="protein sequence ID" value="GEM41954.1"/>
    <property type="molecule type" value="Genomic_DNA"/>
</dbReference>
<reference evidence="1 2" key="1">
    <citation type="submission" date="2019-07" db="EMBL/GenBank/DDBJ databases">
        <title>Whole genome shotgun sequence of Nocardia ninae NBRC 108245.</title>
        <authorList>
            <person name="Hosoyama A."/>
            <person name="Uohara A."/>
            <person name="Ohji S."/>
            <person name="Ichikawa N."/>
        </authorList>
    </citation>
    <scope>NUCLEOTIDE SEQUENCE [LARGE SCALE GENOMIC DNA]</scope>
    <source>
        <strain evidence="1 2">NBRC 108245</strain>
    </source>
</reference>
<keyword evidence="2" id="KW-1185">Reference proteome</keyword>
<gene>
    <name evidence="1" type="ORF">NN4_64730</name>
</gene>
<sequence length="129" mass="14584">MSTTIKAATETDSETMIFGTGFPANWSWWVSLDRDWEYPAEFPFDAPAGWMWRVTIEDPTRDGETITKEIRHKDLMAAFRKISGKDFEARASLKKQCRNMLLNVDEADMDAVDADAVLQVAMLGDIAFG</sequence>
<protein>
    <submittedName>
        <fullName evidence="1">Uncharacterized protein</fullName>
    </submittedName>
</protein>
<accession>A0A511MMV3</accession>
<dbReference type="AlphaFoldDB" id="A0A511MMV3"/>
<comment type="caution">
    <text evidence="1">The sequence shown here is derived from an EMBL/GenBank/DDBJ whole genome shotgun (WGS) entry which is preliminary data.</text>
</comment>
<dbReference type="RefSeq" id="WP_147139222.1">
    <property type="nucleotide sequence ID" value="NZ_BJXA01000060.1"/>
</dbReference>
<name>A0A511MMV3_9NOCA</name>
<evidence type="ECO:0000313" key="1">
    <source>
        <dbReference type="EMBL" id="GEM41954.1"/>
    </source>
</evidence>